<dbReference type="PANTHER" id="PTHR46093">
    <property type="entry name" value="ACYL-COA-BINDING DOMAIN-CONTAINING PROTEIN 5"/>
    <property type="match status" value="1"/>
</dbReference>
<organism evidence="4 5">
    <name type="scientific">candidate division TA06 bacterium</name>
    <dbReference type="NCBI Taxonomy" id="2250710"/>
    <lineage>
        <taxon>Bacteria</taxon>
        <taxon>Bacteria division TA06</taxon>
    </lineage>
</organism>
<sequence length="825" mass="92726">MRMAFVVALSLLILPCSVFSLGASEYNMRMTEDGKIKIEKKEYPSLFPSTYQGVEKVGSEIKSLTGCEWTSVPYQSPDALFFHAMIYDSDKHRMIIFGGCNGDGWLTETNEVFALDLTEMKWEQLFCSGSKPFPRDGHCMVYDAVNQRMIVFGGGHFVEMLYFQDVWALDMNTLEWDSLTPSGNPPQGMLHPRAIYDPVNQRMVVFGGCDQTTCYNDVYTLSLTPGGETWTKLTFSDSLPAPRYRHSMVYDPIERRAVIFGGRSDSGRLNDLWSLDLTLGSESWTKLSATGDIPCPRRNQGTAYDYIHHKMFIFGGDSVGNEYPGVGGVSLNDIYALDLDSLKWTNVTPADGLPERRRAPVAIYDPKANKMLNYGGWLGDSDRYLFNDLWAFDCTALQWQRLYPANSSPSARYGHNSIYDATNHRMVVFAGTDGGFAEAARHDVYTLDLNTLSWNQLGFTGTEPATRILPVGVYDKTNQRMVIFGGPGTTDTSTWSLDLTKGNEQWVKLSPTGTRPSTPTNQWGTYDPVNERIVSYSGLSSAGAGDTCWTLDLAPDFENWQKIYTPVDDALDRGWVPVYDSLNHRMITAGYNRNLWGLDLTLGSEQWTLLRDSIPQSHYYSSAICDPVHQNMVVFGGDADGLVTNRTFVYALQDSFPGYELLPSGGPPNSRWYHTAIYDPQGYRMIVFGGYNQQIDVTPKGTWRDTWILTLPNEADTLPPTVTLLYPNGGESFAADSLAPIRWSANDETKVTRIDLFFSIDGGLSYPDTIRLWATVDTPYVWKVPNKSSKTCKIKVIAYDSGYNQTEYRSLNLEWDRTLQTRLNN</sequence>
<dbReference type="InterPro" id="IPR013783">
    <property type="entry name" value="Ig-like_fold"/>
</dbReference>
<evidence type="ECO:0000313" key="5">
    <source>
        <dbReference type="Proteomes" id="UP000736328"/>
    </source>
</evidence>
<comment type="caution">
    <text evidence="4">The sequence shown here is derived from an EMBL/GenBank/DDBJ whole genome shotgun (WGS) entry which is preliminary data.</text>
</comment>
<accession>A0A933MI09</accession>
<dbReference type="Gene3D" id="2.120.10.80">
    <property type="entry name" value="Kelch-type beta propeller"/>
    <property type="match status" value="3"/>
</dbReference>
<keyword evidence="3" id="KW-0732">Signal</keyword>
<dbReference type="AlphaFoldDB" id="A0A933MI09"/>
<dbReference type="InterPro" id="IPR011043">
    <property type="entry name" value="Gal_Oxase/kelch_b-propeller"/>
</dbReference>
<evidence type="ECO:0000256" key="1">
    <source>
        <dbReference type="ARBA" id="ARBA00022441"/>
    </source>
</evidence>
<dbReference type="SUPFAM" id="SSF117281">
    <property type="entry name" value="Kelch motif"/>
    <property type="match status" value="2"/>
</dbReference>
<dbReference type="EMBL" id="JACQXR010000065">
    <property type="protein sequence ID" value="MBI4726632.1"/>
    <property type="molecule type" value="Genomic_DNA"/>
</dbReference>
<dbReference type="Proteomes" id="UP000736328">
    <property type="component" value="Unassembled WGS sequence"/>
</dbReference>
<dbReference type="Pfam" id="PF24681">
    <property type="entry name" value="Kelch_KLHDC2_KLHL20_DRC7"/>
    <property type="match status" value="2"/>
</dbReference>
<gene>
    <name evidence="4" type="ORF">HY768_05335</name>
</gene>
<name>A0A933MI09_UNCT6</name>
<feature type="signal peptide" evidence="3">
    <location>
        <begin position="1"/>
        <end position="22"/>
    </location>
</feature>
<dbReference type="Gene3D" id="2.60.40.10">
    <property type="entry name" value="Immunoglobulins"/>
    <property type="match status" value="1"/>
</dbReference>
<proteinExistence type="predicted"/>
<keyword evidence="1" id="KW-0880">Kelch repeat</keyword>
<dbReference type="SUPFAM" id="SSF50965">
    <property type="entry name" value="Galactose oxidase, central domain"/>
    <property type="match status" value="1"/>
</dbReference>
<protein>
    <recommendedName>
        <fullName evidence="6">Kelch repeat-containing protein</fullName>
    </recommendedName>
</protein>
<dbReference type="PANTHER" id="PTHR46093:SF18">
    <property type="entry name" value="FIBRONECTIN TYPE-III DOMAIN-CONTAINING PROTEIN"/>
    <property type="match status" value="1"/>
</dbReference>
<evidence type="ECO:0008006" key="6">
    <source>
        <dbReference type="Google" id="ProtNLM"/>
    </source>
</evidence>
<evidence type="ECO:0000313" key="4">
    <source>
        <dbReference type="EMBL" id="MBI4726632.1"/>
    </source>
</evidence>
<evidence type="ECO:0000256" key="3">
    <source>
        <dbReference type="SAM" id="SignalP"/>
    </source>
</evidence>
<evidence type="ECO:0000256" key="2">
    <source>
        <dbReference type="ARBA" id="ARBA00022737"/>
    </source>
</evidence>
<feature type="chain" id="PRO_5038106499" description="Kelch repeat-containing protein" evidence="3">
    <location>
        <begin position="23"/>
        <end position="825"/>
    </location>
</feature>
<dbReference type="InterPro" id="IPR015915">
    <property type="entry name" value="Kelch-typ_b-propeller"/>
</dbReference>
<keyword evidence="2" id="KW-0677">Repeat</keyword>
<reference evidence="4" key="1">
    <citation type="submission" date="2020-07" db="EMBL/GenBank/DDBJ databases">
        <title>Huge and variable diversity of episymbiotic CPR bacteria and DPANN archaea in groundwater ecosystems.</title>
        <authorList>
            <person name="He C.Y."/>
            <person name="Keren R."/>
            <person name="Whittaker M."/>
            <person name="Farag I.F."/>
            <person name="Doudna J."/>
            <person name="Cate J.H.D."/>
            <person name="Banfield J.F."/>
        </authorList>
    </citation>
    <scope>NUCLEOTIDE SEQUENCE</scope>
    <source>
        <strain evidence="4">NC_groundwater_1520_Pr4_B-0.1um_53_5</strain>
    </source>
</reference>